<feature type="binding site" evidence="9">
    <location>
        <position position="170"/>
    </location>
    <ligand>
        <name>Mg(2+)</name>
        <dbReference type="ChEBI" id="CHEBI:18420"/>
        <label>1</label>
    </ligand>
</feature>
<feature type="binding site" evidence="8">
    <location>
        <position position="133"/>
    </location>
    <ligand>
        <name>alpha-D-mannose 1-phosphate</name>
        <dbReference type="ChEBI" id="CHEBI:58409"/>
    </ligand>
</feature>
<dbReference type="InterPro" id="IPR005002">
    <property type="entry name" value="PMM"/>
</dbReference>
<evidence type="ECO:0000256" key="8">
    <source>
        <dbReference type="PIRSR" id="PIRSR605002-2"/>
    </source>
</evidence>
<reference evidence="11 12" key="1">
    <citation type="submission" date="2021-06" db="EMBL/GenBank/DDBJ databases">
        <title>Caerostris extrusa draft genome.</title>
        <authorList>
            <person name="Kono N."/>
            <person name="Arakawa K."/>
        </authorList>
    </citation>
    <scope>NUCLEOTIDE SEQUENCE [LARGE SCALE GENOMIC DNA]</scope>
</reference>
<evidence type="ECO:0000256" key="6">
    <source>
        <dbReference type="ARBA" id="ARBA00023235"/>
    </source>
</evidence>
<evidence type="ECO:0000256" key="4">
    <source>
        <dbReference type="ARBA" id="ARBA00011738"/>
    </source>
</evidence>
<sequence>MIGKDLCLFDVDGTLTLSRQPIKPEMKAFLSELQKKVAVGLVGGSDLEKIAEQIMEPNLVKSFDYVFAQNGLVAYKNGELIGKESILDHMGDEKLQPFINFCLHYMSKLTLPVKRGNFVEFRSGLINICPVGRTCSGQISFDCFPIGWDKTFCLRHINKEAYSNIHFFGDRTFPGGNDYELFKHEAVIGHTVTSPEDTMLQLKDLYFT</sequence>
<organism evidence="11 12">
    <name type="scientific">Caerostris extrusa</name>
    <name type="common">Bark spider</name>
    <name type="synonym">Caerostris bankana</name>
    <dbReference type="NCBI Taxonomy" id="172846"/>
    <lineage>
        <taxon>Eukaryota</taxon>
        <taxon>Metazoa</taxon>
        <taxon>Ecdysozoa</taxon>
        <taxon>Arthropoda</taxon>
        <taxon>Chelicerata</taxon>
        <taxon>Arachnida</taxon>
        <taxon>Araneae</taxon>
        <taxon>Araneomorphae</taxon>
        <taxon>Entelegynae</taxon>
        <taxon>Araneoidea</taxon>
        <taxon>Araneidae</taxon>
        <taxon>Caerostris</taxon>
    </lineage>
</organism>
<comment type="function">
    <text evidence="10">Involved in the synthesis of the GDP-mannose and dolichol-phosphate-mannose required for a number of critical mannosyl transfer reactions.</text>
</comment>
<gene>
    <name evidence="11" type="primary">PMM</name>
    <name evidence="11" type="ORF">CEXT_361721</name>
</gene>
<comment type="cofactor">
    <cofactor evidence="9">
        <name>Mg(2+)</name>
        <dbReference type="ChEBI" id="CHEBI:18420"/>
    </cofactor>
</comment>
<comment type="similarity">
    <text evidence="3 10">Belongs to the eukaryotic PMM family.</text>
</comment>
<dbReference type="AlphaFoldDB" id="A0AAV4WC79"/>
<dbReference type="EMBL" id="BPLR01016019">
    <property type="protein sequence ID" value="GIY80545.1"/>
    <property type="molecule type" value="Genomic_DNA"/>
</dbReference>
<comment type="caution">
    <text evidence="11">The sequence shown here is derived from an EMBL/GenBank/DDBJ whole genome shotgun (WGS) entry which is preliminary data.</text>
</comment>
<keyword evidence="12" id="KW-1185">Reference proteome</keyword>
<dbReference type="NCBIfam" id="TIGR01484">
    <property type="entry name" value="HAD-SF-IIB"/>
    <property type="match status" value="1"/>
</dbReference>
<dbReference type="EC" id="5.4.2.8" evidence="5 10"/>
<dbReference type="GO" id="GO:0004615">
    <property type="term" value="F:phosphomannomutase activity"/>
    <property type="evidence" value="ECO:0007669"/>
    <property type="project" value="UniProtKB-EC"/>
</dbReference>
<dbReference type="InterPro" id="IPR036412">
    <property type="entry name" value="HAD-like_sf"/>
</dbReference>
<feature type="binding site" evidence="9">
    <location>
        <position position="10"/>
    </location>
    <ligand>
        <name>Mg(2+)</name>
        <dbReference type="ChEBI" id="CHEBI:18420"/>
        <label>1</label>
    </ligand>
</feature>
<feature type="binding site" evidence="8">
    <location>
        <position position="122"/>
    </location>
    <ligand>
        <name>alpha-D-mannose 1-phosphate</name>
        <dbReference type="ChEBI" id="CHEBI:58409"/>
    </ligand>
</feature>
<feature type="active site" description="Nucleophile" evidence="7">
    <location>
        <position position="10"/>
    </location>
</feature>
<evidence type="ECO:0000256" key="1">
    <source>
        <dbReference type="ARBA" id="ARBA00004496"/>
    </source>
</evidence>
<dbReference type="GO" id="GO:0046872">
    <property type="term" value="F:metal ion binding"/>
    <property type="evidence" value="ECO:0007669"/>
    <property type="project" value="UniProtKB-KW"/>
</dbReference>
<evidence type="ECO:0000256" key="5">
    <source>
        <dbReference type="ARBA" id="ARBA00012730"/>
    </source>
</evidence>
<accession>A0AAV4WC79</accession>
<comment type="pathway">
    <text evidence="2 10">Nucleotide-sugar biosynthesis; GDP-alpha-D-mannose biosynthesis; alpha-D-mannose 1-phosphate from D-fructose 6-phosphate: step 2/2.</text>
</comment>
<comment type="catalytic activity">
    <reaction evidence="10">
        <text>alpha-D-mannose 1-phosphate = D-mannose 6-phosphate</text>
        <dbReference type="Rhea" id="RHEA:11140"/>
        <dbReference type="ChEBI" id="CHEBI:58409"/>
        <dbReference type="ChEBI" id="CHEBI:58735"/>
        <dbReference type="EC" id="5.4.2.8"/>
    </reaction>
</comment>
<dbReference type="Gene3D" id="3.40.50.1000">
    <property type="entry name" value="HAD superfamily/HAD-like"/>
    <property type="match status" value="2"/>
</dbReference>
<keyword evidence="6 10" id="KW-0413">Isomerase</keyword>
<evidence type="ECO:0000256" key="2">
    <source>
        <dbReference type="ARBA" id="ARBA00004699"/>
    </source>
</evidence>
<evidence type="ECO:0000313" key="12">
    <source>
        <dbReference type="Proteomes" id="UP001054945"/>
    </source>
</evidence>
<evidence type="ECO:0000256" key="7">
    <source>
        <dbReference type="PIRSR" id="PIRSR605002-1"/>
    </source>
</evidence>
<proteinExistence type="inferred from homology"/>
<dbReference type="SUPFAM" id="SSF56784">
    <property type="entry name" value="HAD-like"/>
    <property type="match status" value="1"/>
</dbReference>
<name>A0AAV4WC79_CAEEX</name>
<keyword evidence="9" id="KW-0460">Magnesium</keyword>
<dbReference type="Pfam" id="PF03332">
    <property type="entry name" value="PMM"/>
    <property type="match status" value="1"/>
</dbReference>
<keyword evidence="10" id="KW-0963">Cytoplasm</keyword>
<dbReference type="GO" id="GO:0009298">
    <property type="term" value="P:GDP-mannose biosynthetic process"/>
    <property type="evidence" value="ECO:0007669"/>
    <property type="project" value="InterPro"/>
</dbReference>
<dbReference type="CDD" id="cd02585">
    <property type="entry name" value="HAD_PMM"/>
    <property type="match status" value="1"/>
</dbReference>
<dbReference type="InterPro" id="IPR006379">
    <property type="entry name" value="HAD-SF_hydro_IIB"/>
</dbReference>
<feature type="binding site" evidence="8">
    <location>
        <position position="142"/>
    </location>
    <ligand>
        <name>alpha-D-mannose 1-phosphate</name>
        <dbReference type="ChEBI" id="CHEBI:58409"/>
    </ligand>
</feature>
<comment type="subunit">
    <text evidence="4 10">Homodimer.</text>
</comment>
<evidence type="ECO:0000256" key="3">
    <source>
        <dbReference type="ARBA" id="ARBA00009736"/>
    </source>
</evidence>
<dbReference type="PANTHER" id="PTHR10466:SF0">
    <property type="entry name" value="PHOSPHOMANNOMUTASE"/>
    <property type="match status" value="1"/>
</dbReference>
<evidence type="ECO:0000256" key="9">
    <source>
        <dbReference type="PIRSR" id="PIRSR605002-3"/>
    </source>
</evidence>
<dbReference type="InterPro" id="IPR023214">
    <property type="entry name" value="HAD_sf"/>
</dbReference>
<comment type="subcellular location">
    <subcellularLocation>
        <location evidence="1 10">Cytoplasm</location>
    </subcellularLocation>
</comment>
<feature type="active site" description="Proton donor/acceptor" evidence="7">
    <location>
        <position position="12"/>
    </location>
</feature>
<evidence type="ECO:0000256" key="10">
    <source>
        <dbReference type="RuleBase" id="RU361118"/>
    </source>
</evidence>
<feature type="binding site" evidence="8">
    <location>
        <position position="140"/>
    </location>
    <ligand>
        <name>alpha-D-mannose 1-phosphate</name>
        <dbReference type="ChEBI" id="CHEBI:58409"/>
    </ligand>
</feature>
<evidence type="ECO:0000313" key="11">
    <source>
        <dbReference type="EMBL" id="GIY80545.1"/>
    </source>
</evidence>
<dbReference type="GO" id="GO:0006487">
    <property type="term" value="P:protein N-linked glycosylation"/>
    <property type="evidence" value="ECO:0007669"/>
    <property type="project" value="TreeGrafter"/>
</dbReference>
<dbReference type="Proteomes" id="UP001054945">
    <property type="component" value="Unassembled WGS sequence"/>
</dbReference>
<dbReference type="GO" id="GO:0005829">
    <property type="term" value="C:cytosol"/>
    <property type="evidence" value="ECO:0007669"/>
    <property type="project" value="TreeGrafter"/>
</dbReference>
<dbReference type="PANTHER" id="PTHR10466">
    <property type="entry name" value="PHOSPHOMANNOMUTASE"/>
    <property type="match status" value="1"/>
</dbReference>
<protein>
    <recommendedName>
        <fullName evidence="5 10">Phosphomannomutase</fullName>
        <ecNumber evidence="5 10">5.4.2.8</ecNumber>
    </recommendedName>
</protein>
<dbReference type="GO" id="GO:0006013">
    <property type="term" value="P:mannose metabolic process"/>
    <property type="evidence" value="ECO:0007669"/>
    <property type="project" value="TreeGrafter"/>
</dbReference>
<feature type="binding site" evidence="9">
    <location>
        <position position="182"/>
    </location>
    <ligand>
        <name>Mg(2+)</name>
        <dbReference type="ChEBI" id="CHEBI:18420"/>
        <label>1</label>
    </ligand>
</feature>
<feature type="binding site" evidence="8">
    <location>
        <position position="19"/>
    </location>
    <ligand>
        <name>alpha-D-mannose 1-phosphate</name>
        <dbReference type="ChEBI" id="CHEBI:58409"/>
    </ligand>
</feature>
<keyword evidence="9" id="KW-0479">Metal-binding</keyword>
<feature type="binding site" evidence="9">
    <location>
        <position position="12"/>
    </location>
    <ligand>
        <name>Mg(2+)</name>
        <dbReference type="ChEBI" id="CHEBI:18420"/>
        <label>1</label>
    </ligand>
</feature>